<accession>A0A0D7AG28</accession>
<name>A0A0D7AG28_9AGAR</name>
<evidence type="ECO:0000256" key="1">
    <source>
        <dbReference type="SAM" id="MobiDB-lite"/>
    </source>
</evidence>
<feature type="region of interest" description="Disordered" evidence="1">
    <location>
        <begin position="52"/>
        <end position="71"/>
    </location>
</feature>
<evidence type="ECO:0000313" key="3">
    <source>
        <dbReference type="Proteomes" id="UP000054144"/>
    </source>
</evidence>
<sequence length="250" mass="26943">MVACSDDLAKAYGLIDAAHQTAIHTAPPTGSLIIPAQRPSSSRVVRVVNISDEEEEPAGPLAPPDQGILAGRGTADVRTHTAQYMSTQAHHVRESAAGSSRRRSSSLPPPLLPPPYSLAPPGELVVVAAATQHPQQPVGMVDDPHRPVVTPRRVFAVQRDLSGPVRNIFVPFEVTPISPSLGKNTDCYLEAHHYSVDAINCIRCAWAAQPPRDVMLTRKGLFVQTLAEQGMLELEVCYLWFLLSSTPPSS</sequence>
<gene>
    <name evidence="2" type="ORF">FISHEDRAFT_72019</name>
</gene>
<dbReference type="AlphaFoldDB" id="A0A0D7AG28"/>
<evidence type="ECO:0000313" key="2">
    <source>
        <dbReference type="EMBL" id="KIY50114.1"/>
    </source>
</evidence>
<protein>
    <submittedName>
        <fullName evidence="2">Uncharacterized protein</fullName>
    </submittedName>
</protein>
<dbReference type="EMBL" id="KN881683">
    <property type="protein sequence ID" value="KIY50114.1"/>
    <property type="molecule type" value="Genomic_DNA"/>
</dbReference>
<organism evidence="2 3">
    <name type="scientific">Fistulina hepatica ATCC 64428</name>
    <dbReference type="NCBI Taxonomy" id="1128425"/>
    <lineage>
        <taxon>Eukaryota</taxon>
        <taxon>Fungi</taxon>
        <taxon>Dikarya</taxon>
        <taxon>Basidiomycota</taxon>
        <taxon>Agaricomycotina</taxon>
        <taxon>Agaricomycetes</taxon>
        <taxon>Agaricomycetidae</taxon>
        <taxon>Agaricales</taxon>
        <taxon>Fistulinaceae</taxon>
        <taxon>Fistulina</taxon>
    </lineage>
</organism>
<feature type="region of interest" description="Disordered" evidence="1">
    <location>
        <begin position="85"/>
        <end position="114"/>
    </location>
</feature>
<proteinExistence type="predicted"/>
<keyword evidence="3" id="KW-1185">Reference proteome</keyword>
<reference evidence="2 3" key="1">
    <citation type="journal article" date="2015" name="Fungal Genet. Biol.">
        <title>Evolution of novel wood decay mechanisms in Agaricales revealed by the genome sequences of Fistulina hepatica and Cylindrobasidium torrendii.</title>
        <authorList>
            <person name="Floudas D."/>
            <person name="Held B.W."/>
            <person name="Riley R."/>
            <person name="Nagy L.G."/>
            <person name="Koehler G."/>
            <person name="Ransdell A.S."/>
            <person name="Younus H."/>
            <person name="Chow J."/>
            <person name="Chiniquy J."/>
            <person name="Lipzen A."/>
            <person name="Tritt A."/>
            <person name="Sun H."/>
            <person name="Haridas S."/>
            <person name="LaButti K."/>
            <person name="Ohm R.A."/>
            <person name="Kues U."/>
            <person name="Blanchette R.A."/>
            <person name="Grigoriev I.V."/>
            <person name="Minto R.E."/>
            <person name="Hibbett D.S."/>
        </authorList>
    </citation>
    <scope>NUCLEOTIDE SEQUENCE [LARGE SCALE GENOMIC DNA]</scope>
    <source>
        <strain evidence="2 3">ATCC 64428</strain>
    </source>
</reference>
<dbReference type="Proteomes" id="UP000054144">
    <property type="component" value="Unassembled WGS sequence"/>
</dbReference>